<keyword evidence="1" id="KW-1133">Transmembrane helix</keyword>
<evidence type="ECO:0000256" key="1">
    <source>
        <dbReference type="SAM" id="Phobius"/>
    </source>
</evidence>
<name>A0A432ZLV2_9GAMM</name>
<proteinExistence type="predicted"/>
<protein>
    <submittedName>
        <fullName evidence="2">Uncharacterized protein</fullName>
    </submittedName>
</protein>
<dbReference type="EMBL" id="PIQG01000002">
    <property type="protein sequence ID" value="RUO78262.1"/>
    <property type="molecule type" value="Genomic_DNA"/>
</dbReference>
<organism evidence="2 3">
    <name type="scientific">Pseudidiomarina taiwanensis</name>
    <dbReference type="NCBI Taxonomy" id="337250"/>
    <lineage>
        <taxon>Bacteria</taxon>
        <taxon>Pseudomonadati</taxon>
        <taxon>Pseudomonadota</taxon>
        <taxon>Gammaproteobacteria</taxon>
        <taxon>Alteromonadales</taxon>
        <taxon>Idiomarinaceae</taxon>
        <taxon>Pseudidiomarina</taxon>
    </lineage>
</organism>
<dbReference type="RefSeq" id="WP_126826236.1">
    <property type="nucleotide sequence ID" value="NZ_PIQG01000002.1"/>
</dbReference>
<dbReference type="AlphaFoldDB" id="A0A432ZLV2"/>
<evidence type="ECO:0000313" key="3">
    <source>
        <dbReference type="Proteomes" id="UP000288279"/>
    </source>
</evidence>
<reference evidence="2 3" key="1">
    <citation type="journal article" date="2011" name="Front. Microbiol.">
        <title>Genomic signatures of strain selection and enhancement in Bacillus atrophaeus var. globigii, a historical biowarfare simulant.</title>
        <authorList>
            <person name="Gibbons H.S."/>
            <person name="Broomall S.M."/>
            <person name="McNew L.A."/>
            <person name="Daligault H."/>
            <person name="Chapman C."/>
            <person name="Bruce D."/>
            <person name="Karavis M."/>
            <person name="Krepps M."/>
            <person name="McGregor P.A."/>
            <person name="Hong C."/>
            <person name="Park K.H."/>
            <person name="Akmal A."/>
            <person name="Feldman A."/>
            <person name="Lin J.S."/>
            <person name="Chang W.E."/>
            <person name="Higgs B.W."/>
            <person name="Demirev P."/>
            <person name="Lindquist J."/>
            <person name="Liem A."/>
            <person name="Fochler E."/>
            <person name="Read T.D."/>
            <person name="Tapia R."/>
            <person name="Johnson S."/>
            <person name="Bishop-Lilly K.A."/>
            <person name="Detter C."/>
            <person name="Han C."/>
            <person name="Sozhamannan S."/>
            <person name="Rosenzweig C.N."/>
            <person name="Skowronski E.W."/>
        </authorList>
    </citation>
    <scope>NUCLEOTIDE SEQUENCE [LARGE SCALE GENOMIC DNA]</scope>
    <source>
        <strain evidence="2 3">PIT1</strain>
    </source>
</reference>
<evidence type="ECO:0000313" key="2">
    <source>
        <dbReference type="EMBL" id="RUO78262.1"/>
    </source>
</evidence>
<feature type="transmembrane region" description="Helical" evidence="1">
    <location>
        <begin position="183"/>
        <end position="201"/>
    </location>
</feature>
<dbReference type="Proteomes" id="UP000288279">
    <property type="component" value="Unassembled WGS sequence"/>
</dbReference>
<accession>A0A432ZLV2</accession>
<comment type="caution">
    <text evidence="2">The sequence shown here is derived from an EMBL/GenBank/DDBJ whole genome shotgun (WGS) entry which is preliminary data.</text>
</comment>
<gene>
    <name evidence="2" type="ORF">CWI83_04310</name>
</gene>
<keyword evidence="1" id="KW-0472">Membrane</keyword>
<sequence>MRQHAPTWHWIEQCWRVQAANARALRQVLEEARQLGFNHYHSIRVKGGYWVSCIEAERGKRYADRLALIVERFKAHERAQILISSSDRLFWVRWNQGQLCGAIQLGRTAQDLAQLQTLWQLDGNQTAALPLQLIEAPEHPLAKQLEAAGIAFEAQQTPLGDTLKGCRRYRFKPLPGVSFWRPWQLLVCALVLVGLGLWLSFDLQQEAAAQAAPLTAEVAELRPAGLGMALASQLAAALEELQSVSGWRLTKVQLQSDGKLSANYQADFATLAELQLQLDAVWQVSSSRGSALVEQVLVNDIVAPLRLADTWPWPQQTDAASQLPRSANLLLTQQHPLTTEHWWQHQDLQLELTEHSWSELLQLTHLSGAWRLLSFHYDVGANPAVTMNLRYYQAR</sequence>
<keyword evidence="1" id="KW-0812">Transmembrane</keyword>
<keyword evidence="3" id="KW-1185">Reference proteome</keyword>